<dbReference type="Proteomes" id="UP000223875">
    <property type="component" value="Segment"/>
</dbReference>
<accession>A0A0U1ZDK1</accession>
<feature type="region of interest" description="Disordered" evidence="1">
    <location>
        <begin position="67"/>
        <end position="101"/>
    </location>
</feature>
<organism evidence="2 3">
    <name type="scientific">Ralstonia phage phiITL-1</name>
    <dbReference type="NCBI Taxonomy" id="1597967"/>
    <lineage>
        <taxon>Viruses</taxon>
        <taxon>Duplodnaviria</taxon>
        <taxon>Heunggongvirae</taxon>
        <taxon>Uroviricota</taxon>
        <taxon>Caudoviricetes</taxon>
        <taxon>Autographivirales</taxon>
        <taxon>Autotranscriptaviridae</taxon>
        <taxon>Serkorvirus</taxon>
        <taxon>Serkorvirus ITL1</taxon>
    </lineage>
</organism>
<feature type="compositionally biased region" description="Basic and acidic residues" evidence="1">
    <location>
        <begin position="35"/>
        <end position="45"/>
    </location>
</feature>
<name>A0A0U1ZDK1_9CAUD</name>
<feature type="compositionally biased region" description="Basic and acidic residues" evidence="1">
    <location>
        <begin position="79"/>
        <end position="101"/>
    </location>
</feature>
<evidence type="ECO:0000313" key="2">
    <source>
        <dbReference type="EMBL" id="AJT60791.1"/>
    </source>
</evidence>
<dbReference type="GeneID" id="54975089"/>
<feature type="region of interest" description="Disordered" evidence="1">
    <location>
        <begin position="21"/>
        <end position="53"/>
    </location>
</feature>
<evidence type="ECO:0000256" key="1">
    <source>
        <dbReference type="SAM" id="MobiDB-lite"/>
    </source>
</evidence>
<dbReference type="EMBL" id="KP343639">
    <property type="protein sequence ID" value="AJT60791.1"/>
    <property type="molecule type" value="Genomic_DNA"/>
</dbReference>
<sequence length="101" mass="11415">MTHRHRRSSWACVAAPVRPRRTSSLSAQCGFATSKEGRNTHASTERHRRCHRQGGRQLLGHRGVAVRHHDHVPGACPREGLRAVPHDRPERGQADHGREDR</sequence>
<protein>
    <submittedName>
        <fullName evidence="2">Uncharacterized protein</fullName>
    </submittedName>
</protein>
<evidence type="ECO:0000313" key="3">
    <source>
        <dbReference type="Proteomes" id="UP000223875"/>
    </source>
</evidence>
<dbReference type="KEGG" id="vg:54975089"/>
<dbReference type="RefSeq" id="YP_009785043.1">
    <property type="nucleotide sequence ID" value="NC_047751.1"/>
</dbReference>
<proteinExistence type="predicted"/>
<reference evidence="2 3" key="1">
    <citation type="submission" date="2015-01" db="EMBL/GenBank/DDBJ databases">
        <title>Genomic characterization of bacteriophage ITL-1, lytic for Rasltonia solanacearum.</title>
        <authorList>
            <person name="Hernandez-Romano J."/>
            <person name="Martinez-Barnetche J."/>
            <person name="Tellez-Sosa J.M."/>
            <person name="Gomez-Barreto R.E."/>
            <person name="Teran-Leon I."/>
            <person name="Serrano-Plancarte R."/>
            <person name="Zavala-Padilla G."/>
            <person name="Estrada-Carrillo M."/>
        </authorList>
    </citation>
    <scope>NUCLEOTIDE SEQUENCE [LARGE SCALE GENOMIC DNA]</scope>
</reference>
<keyword evidence="3" id="KW-1185">Reference proteome</keyword>